<feature type="binding site" evidence="14">
    <location>
        <position position="254"/>
    </location>
    <ligand>
        <name>urate</name>
        <dbReference type="ChEBI" id="CHEBI:17775"/>
    </ligand>
</feature>
<dbReference type="GO" id="GO:0004846">
    <property type="term" value="F:urate oxidase activity"/>
    <property type="evidence" value="ECO:0007669"/>
    <property type="project" value="UniProtKB-EC"/>
</dbReference>
<feature type="binding site" evidence="14">
    <location>
        <position position="227"/>
    </location>
    <ligand>
        <name>5-hydroxyisourate</name>
        <dbReference type="ChEBI" id="CHEBI:18072"/>
    </ligand>
</feature>
<dbReference type="Proteomes" id="UP000014760">
    <property type="component" value="Unassembled WGS sequence"/>
</dbReference>
<dbReference type="HOGENOM" id="CLU_048151_1_0_1"/>
<feature type="active site" description="Charge relay system" evidence="13">
    <location>
        <position position="15"/>
    </location>
</feature>
<name>R7TA00_CAPTE</name>
<dbReference type="EMBL" id="KB312113">
    <property type="protein sequence ID" value="ELT87839.1"/>
    <property type="molecule type" value="Genomic_DNA"/>
</dbReference>
<dbReference type="STRING" id="283909.R7TA00"/>
<feature type="binding site" evidence="14">
    <location>
        <position position="61"/>
    </location>
    <ligand>
        <name>5-hydroxyisourate</name>
        <dbReference type="ChEBI" id="CHEBI:18072"/>
    </ligand>
</feature>
<keyword evidence="18" id="KW-1185">Reference proteome</keyword>
<dbReference type="OrthoDB" id="9992118at2759"/>
<dbReference type="AlphaFoldDB" id="R7TA00"/>
<feature type="binding site" evidence="14">
    <location>
        <position position="162"/>
    </location>
    <ligand>
        <name>urate</name>
        <dbReference type="ChEBI" id="CHEBI:17775"/>
    </ligand>
</feature>
<keyword evidence="7 12" id="KW-0659">Purine metabolism</keyword>
<keyword evidence="8 12" id="KW-0560">Oxidoreductase</keyword>
<evidence type="ECO:0000256" key="14">
    <source>
        <dbReference type="PIRSR" id="PIRSR000241-2"/>
    </source>
</evidence>
<evidence type="ECO:0000313" key="16">
    <source>
        <dbReference type="EMBL" id="ELT87839.1"/>
    </source>
</evidence>
<feature type="binding site" evidence="14">
    <location>
        <position position="179"/>
    </location>
    <ligand>
        <name>urate</name>
        <dbReference type="ChEBI" id="CHEBI:17775"/>
    </ligand>
</feature>
<reference evidence="17" key="3">
    <citation type="submission" date="2015-06" db="UniProtKB">
        <authorList>
            <consortium name="EnsemblMetazoa"/>
        </authorList>
    </citation>
    <scope>IDENTIFICATION</scope>
</reference>
<evidence type="ECO:0000313" key="17">
    <source>
        <dbReference type="EnsemblMetazoa" id="CapteP160432"/>
    </source>
</evidence>
<feature type="binding site" evidence="14">
    <location>
        <position position="179"/>
    </location>
    <ligand>
        <name>5-hydroxyisourate</name>
        <dbReference type="ChEBI" id="CHEBI:18072"/>
    </ligand>
</feature>
<dbReference type="PRINTS" id="PR00093">
    <property type="entry name" value="URICASE"/>
</dbReference>
<proteinExistence type="inferred from homology"/>
<feature type="binding site" evidence="14">
    <location>
        <position position="254"/>
    </location>
    <ligand>
        <name>5-hydroxyisourate</name>
        <dbReference type="ChEBI" id="CHEBI:18072"/>
    </ligand>
</feature>
<accession>R7TA00</accession>
<dbReference type="GO" id="GO:0005777">
    <property type="term" value="C:peroxisome"/>
    <property type="evidence" value="ECO:0007669"/>
    <property type="project" value="UniProtKB-SubCell"/>
</dbReference>
<feature type="active site" description="Charge relay system" evidence="13">
    <location>
        <position position="256"/>
    </location>
</feature>
<dbReference type="PANTHER" id="PTHR42874:SF1">
    <property type="entry name" value="URICASE"/>
    <property type="match status" value="1"/>
</dbReference>
<feature type="binding site" evidence="14">
    <location>
        <position position="61"/>
    </location>
    <ligand>
        <name>urate</name>
        <dbReference type="ChEBI" id="CHEBI:17775"/>
    </ligand>
</feature>
<evidence type="ECO:0000256" key="13">
    <source>
        <dbReference type="PIRSR" id="PIRSR000241-1"/>
    </source>
</evidence>
<dbReference type="InterPro" id="IPR002042">
    <property type="entry name" value="Uricase"/>
</dbReference>
<evidence type="ECO:0000256" key="6">
    <source>
        <dbReference type="ARBA" id="ARBA00017098"/>
    </source>
</evidence>
<dbReference type="UniPathway" id="UPA00394">
    <property type="reaction ID" value="UER00650"/>
</dbReference>
<evidence type="ECO:0000256" key="5">
    <source>
        <dbReference type="ARBA" id="ARBA00012598"/>
    </source>
</evidence>
<evidence type="ECO:0000313" key="18">
    <source>
        <dbReference type="Proteomes" id="UP000014760"/>
    </source>
</evidence>
<comment type="subcellular location">
    <subcellularLocation>
        <location evidence="2 12">Peroxisome</location>
    </subcellularLocation>
</comment>
<gene>
    <name evidence="16" type="ORF">CAPTEDRAFT_160432</name>
</gene>
<dbReference type="EC" id="1.7.3.3" evidence="5 12"/>
<dbReference type="Pfam" id="PF01014">
    <property type="entry name" value="Uricase"/>
    <property type="match status" value="2"/>
</dbReference>
<protein>
    <recommendedName>
        <fullName evidence="6 12">Uricase</fullName>
        <ecNumber evidence="5 12">1.7.3.3</ecNumber>
    </recommendedName>
    <alternativeName>
        <fullName evidence="10 12">Urate oxidase</fullName>
    </alternativeName>
</protein>
<dbReference type="GO" id="GO:0006145">
    <property type="term" value="P:purine nucleobase catabolic process"/>
    <property type="evidence" value="ECO:0007669"/>
    <property type="project" value="TreeGrafter"/>
</dbReference>
<evidence type="ECO:0000256" key="15">
    <source>
        <dbReference type="RuleBase" id="RU004455"/>
    </source>
</evidence>
<comment type="catalytic activity">
    <reaction evidence="11 12 15">
        <text>urate + O2 + H2O = 5-hydroxyisourate + H2O2</text>
        <dbReference type="Rhea" id="RHEA:21368"/>
        <dbReference type="ChEBI" id="CHEBI:15377"/>
        <dbReference type="ChEBI" id="CHEBI:15379"/>
        <dbReference type="ChEBI" id="CHEBI:16240"/>
        <dbReference type="ChEBI" id="CHEBI:17775"/>
        <dbReference type="ChEBI" id="CHEBI:18072"/>
        <dbReference type="EC" id="1.7.3.3"/>
    </reaction>
</comment>
<dbReference type="OMA" id="ATMYKMS"/>
<dbReference type="PANTHER" id="PTHR42874">
    <property type="entry name" value="URICASE"/>
    <property type="match status" value="1"/>
</dbReference>
<feature type="binding site" evidence="14">
    <location>
        <position position="60"/>
    </location>
    <ligand>
        <name>O2</name>
        <dbReference type="ChEBI" id="CHEBI:15379"/>
    </ligand>
</feature>
<dbReference type="SUPFAM" id="SSF55620">
    <property type="entry name" value="Tetrahydrobiopterin biosynthesis enzymes-like"/>
    <property type="match status" value="2"/>
</dbReference>
<comment type="pathway">
    <text evidence="3 12">Purine metabolism; urate degradation; (S)-allantoin from urate: step 1/3.</text>
</comment>
<evidence type="ECO:0000256" key="8">
    <source>
        <dbReference type="ARBA" id="ARBA00023002"/>
    </source>
</evidence>
<dbReference type="Gene3D" id="3.10.270.10">
    <property type="entry name" value="Urate Oxidase"/>
    <property type="match status" value="1"/>
</dbReference>
<evidence type="ECO:0000256" key="4">
    <source>
        <dbReference type="ARBA" id="ARBA00009760"/>
    </source>
</evidence>
<dbReference type="FunCoup" id="R7TA00">
    <property type="interactions" value="166"/>
</dbReference>
<evidence type="ECO:0000256" key="9">
    <source>
        <dbReference type="ARBA" id="ARBA00023140"/>
    </source>
</evidence>
<feature type="binding site" evidence="14">
    <location>
        <position position="162"/>
    </location>
    <ligand>
        <name>5-hydroxyisourate</name>
        <dbReference type="ChEBI" id="CHEBI:18072"/>
    </ligand>
</feature>
<evidence type="ECO:0000256" key="11">
    <source>
        <dbReference type="ARBA" id="ARBA00048818"/>
    </source>
</evidence>
<feature type="binding site" evidence="14">
    <location>
        <position position="60"/>
    </location>
    <ligand>
        <name>urate</name>
        <dbReference type="ChEBI" id="CHEBI:17775"/>
    </ligand>
</feature>
<comment type="similarity">
    <text evidence="4 12 15">Belongs to the uricase family.</text>
</comment>
<evidence type="ECO:0000256" key="7">
    <source>
        <dbReference type="ARBA" id="ARBA00022631"/>
    </source>
</evidence>
<feature type="binding site" evidence="14">
    <location>
        <position position="228"/>
    </location>
    <ligand>
        <name>urate</name>
        <dbReference type="ChEBI" id="CHEBI:17775"/>
    </ligand>
</feature>
<dbReference type="NCBIfam" id="TIGR03383">
    <property type="entry name" value="urate_oxi"/>
    <property type="match status" value="1"/>
</dbReference>
<organism evidence="16">
    <name type="scientific">Capitella teleta</name>
    <name type="common">Polychaete worm</name>
    <dbReference type="NCBI Taxonomy" id="283909"/>
    <lineage>
        <taxon>Eukaryota</taxon>
        <taxon>Metazoa</taxon>
        <taxon>Spiralia</taxon>
        <taxon>Lophotrochozoa</taxon>
        <taxon>Annelida</taxon>
        <taxon>Polychaeta</taxon>
        <taxon>Sedentaria</taxon>
        <taxon>Scolecida</taxon>
        <taxon>Capitellidae</taxon>
        <taxon>Capitella</taxon>
    </lineage>
</organism>
<feature type="active site" description="Charge relay system" evidence="13">
    <location>
        <position position="60"/>
    </location>
</feature>
<dbReference type="FunFam" id="3.10.270.10:FF:000001">
    <property type="entry name" value="Uricase"/>
    <property type="match status" value="1"/>
</dbReference>
<comment type="function">
    <text evidence="1 12 15">Catalyzes the oxidation of uric acid to 5-hydroxyisourate, which is further processed to form (S)-allantoin.</text>
</comment>
<evidence type="ECO:0000256" key="3">
    <source>
        <dbReference type="ARBA" id="ARBA00004831"/>
    </source>
</evidence>
<feature type="binding site" evidence="14">
    <location>
        <position position="227"/>
    </location>
    <ligand>
        <name>urate</name>
        <dbReference type="ChEBI" id="CHEBI:17775"/>
    </ligand>
</feature>
<dbReference type="EnsemblMetazoa" id="CapteT160432">
    <property type="protein sequence ID" value="CapteP160432"/>
    <property type="gene ID" value="CapteG160432"/>
</dbReference>
<dbReference type="GO" id="GO:0019628">
    <property type="term" value="P:urate catabolic process"/>
    <property type="evidence" value="ECO:0007669"/>
    <property type="project" value="UniProtKB-UniPathway"/>
</dbReference>
<keyword evidence="9 12" id="KW-0576">Peroxisome</keyword>
<dbReference type="PIRSF" id="PIRSF000241">
    <property type="entry name" value="Urate_oxidase"/>
    <property type="match status" value="1"/>
</dbReference>
<sequence length="299" mass="33941">MSSEDIQIVDRQYGKNYVRLLHVKRHGALHDIRELEVDTKLCLDDVRDFTHGDNSKVIATDTQKNTVYILAKQHGVKTIEEFGTLLTAHFLKTYSWVLRARVYIEEKPWSRINADGRSHNHAFVEGGLGTFFCSVEQHRNEPPKITSGLKDLKVMKTTQSAFENFHKDAYRCLPDMKDRVFCTIVYAKWNYGSTQGLDFGRAREAVRKAVLDEFSGPADVGVYSPSVQKTIFDTQKRALAIVPQISEMSIELPNVHAYEYDLSKFPALNLKNGGEVFQPTDKPSGNIQATVQRKVSSKL</sequence>
<dbReference type="EMBL" id="AMQN01015652">
    <property type="status" value="NOT_ANNOTATED_CDS"/>
    <property type="molecule type" value="Genomic_DNA"/>
</dbReference>
<reference evidence="18" key="1">
    <citation type="submission" date="2012-12" db="EMBL/GenBank/DDBJ databases">
        <authorList>
            <person name="Hellsten U."/>
            <person name="Grimwood J."/>
            <person name="Chapman J.A."/>
            <person name="Shapiro H."/>
            <person name="Aerts A."/>
            <person name="Otillar R.P."/>
            <person name="Terry A.Y."/>
            <person name="Boore J.L."/>
            <person name="Simakov O."/>
            <person name="Marletaz F."/>
            <person name="Cho S.-J."/>
            <person name="Edsinger-Gonzales E."/>
            <person name="Havlak P."/>
            <person name="Kuo D.-H."/>
            <person name="Larsson T."/>
            <person name="Lv J."/>
            <person name="Arendt D."/>
            <person name="Savage R."/>
            <person name="Osoegawa K."/>
            <person name="de Jong P."/>
            <person name="Lindberg D.R."/>
            <person name="Seaver E.C."/>
            <person name="Weisblat D.A."/>
            <person name="Putnam N.H."/>
            <person name="Grigoriev I.V."/>
            <person name="Rokhsar D.S."/>
        </authorList>
    </citation>
    <scope>NUCLEOTIDE SEQUENCE</scope>
    <source>
        <strain evidence="18">I ESC-2004</strain>
    </source>
</reference>
<evidence type="ECO:0000256" key="1">
    <source>
        <dbReference type="ARBA" id="ARBA00003860"/>
    </source>
</evidence>
<feature type="binding site" evidence="14">
    <location>
        <position position="254"/>
    </location>
    <ligand>
        <name>O2</name>
        <dbReference type="ChEBI" id="CHEBI:15379"/>
    </ligand>
</feature>
<evidence type="ECO:0000256" key="2">
    <source>
        <dbReference type="ARBA" id="ARBA00004275"/>
    </source>
</evidence>
<evidence type="ECO:0000256" key="12">
    <source>
        <dbReference type="PIRNR" id="PIRNR000241"/>
    </source>
</evidence>
<evidence type="ECO:0000256" key="10">
    <source>
        <dbReference type="ARBA" id="ARBA00031317"/>
    </source>
</evidence>
<reference evidence="16 18" key="2">
    <citation type="journal article" date="2013" name="Nature">
        <title>Insights into bilaterian evolution from three spiralian genomes.</title>
        <authorList>
            <person name="Simakov O."/>
            <person name="Marletaz F."/>
            <person name="Cho S.J."/>
            <person name="Edsinger-Gonzales E."/>
            <person name="Havlak P."/>
            <person name="Hellsten U."/>
            <person name="Kuo D.H."/>
            <person name="Larsson T."/>
            <person name="Lv J."/>
            <person name="Arendt D."/>
            <person name="Savage R."/>
            <person name="Osoegawa K."/>
            <person name="de Jong P."/>
            <person name="Grimwood J."/>
            <person name="Chapman J.A."/>
            <person name="Shapiro H."/>
            <person name="Aerts A."/>
            <person name="Otillar R.P."/>
            <person name="Terry A.Y."/>
            <person name="Boore J.L."/>
            <person name="Grigoriev I.V."/>
            <person name="Lindberg D.R."/>
            <person name="Seaver E.C."/>
            <person name="Weisblat D.A."/>
            <person name="Putnam N.H."/>
            <person name="Rokhsar D.S."/>
        </authorList>
    </citation>
    <scope>NUCLEOTIDE SEQUENCE</scope>
    <source>
        <strain evidence="16 18">I ESC-2004</strain>
    </source>
</reference>
<feature type="binding site" evidence="14">
    <location>
        <position position="60"/>
    </location>
    <ligand>
        <name>5-hydroxyisourate</name>
        <dbReference type="ChEBI" id="CHEBI:18072"/>
    </ligand>
</feature>